<comment type="caution">
    <text evidence="1">The sequence shown here is derived from an EMBL/GenBank/DDBJ whole genome shotgun (WGS) entry which is preliminary data.</text>
</comment>
<proteinExistence type="predicted"/>
<dbReference type="SUPFAM" id="SSF49344">
    <property type="entry name" value="CBD9-like"/>
    <property type="match status" value="1"/>
</dbReference>
<name>E6PDZ9_9ZZZZ</name>
<accession>E6PDZ9</accession>
<evidence type="ECO:0008006" key="2">
    <source>
        <dbReference type="Google" id="ProtNLM"/>
    </source>
</evidence>
<dbReference type="EMBL" id="CABL01000002">
    <property type="protein sequence ID" value="CBH74684.1"/>
    <property type="molecule type" value="Genomic_DNA"/>
</dbReference>
<organism evidence="1">
    <name type="scientific">mine drainage metagenome</name>
    <dbReference type="NCBI Taxonomy" id="410659"/>
    <lineage>
        <taxon>unclassified sequences</taxon>
        <taxon>metagenomes</taxon>
        <taxon>ecological metagenomes</taxon>
    </lineage>
</organism>
<dbReference type="Gene3D" id="2.60.40.1190">
    <property type="match status" value="1"/>
</dbReference>
<reference evidence="1" key="1">
    <citation type="submission" date="2009-10" db="EMBL/GenBank/DDBJ databases">
        <title>Diversity of trophic interactions inside an arsenic-rich microbial ecosystem.</title>
        <authorList>
            <person name="Bertin P.N."/>
            <person name="Heinrich-Salmeron A."/>
            <person name="Pelletier E."/>
            <person name="Goulhen-Chollet F."/>
            <person name="Arsene-Ploetze F."/>
            <person name="Gallien S."/>
            <person name="Calteau A."/>
            <person name="Vallenet D."/>
            <person name="Casiot C."/>
            <person name="Chane-Woon-Ming B."/>
            <person name="Giloteaux L."/>
            <person name="Barakat M."/>
            <person name="Bonnefoy V."/>
            <person name="Bruneel O."/>
            <person name="Chandler M."/>
            <person name="Cleiss J."/>
            <person name="Duran R."/>
            <person name="Elbaz-Poulichet F."/>
            <person name="Fonknechten N."/>
            <person name="Lauga B."/>
            <person name="Mornico D."/>
            <person name="Ortet P."/>
            <person name="Schaeffer C."/>
            <person name="Siguier P."/>
            <person name="Alexander Thil Smith A."/>
            <person name="Van Dorsselaer A."/>
            <person name="Weissenbach J."/>
            <person name="Medigue C."/>
            <person name="Le Paslier D."/>
        </authorList>
    </citation>
    <scope>NUCLEOTIDE SEQUENCE</scope>
</reference>
<gene>
    <name evidence="1" type="ORF">CARN1_1787</name>
</gene>
<evidence type="ECO:0000313" key="1">
    <source>
        <dbReference type="EMBL" id="CBH74684.1"/>
    </source>
</evidence>
<protein>
    <recommendedName>
        <fullName evidence="2">Carbohydrate-binding domain-containing protein</fullName>
    </recommendedName>
</protein>
<sequence length="733" mass="79697">MLRLLRALLVLPFALLPLSARAAIDANTHLPAVPVQGATALATTWAKGELPGSRFTDIVTRARAAAGLAVKTSLLYNDRNLYVRFQVEQHGLPITATQRTDDVGFGTDDFVGIGIDPSGDGSRVYFFEVTPAGVRYQQASENARYRPHWQASARIGKGSWSARMRIPLSALGLSANKQQSWRIDIVRSIAATSRRFTWAYNGLMNDGQFGPWPDFTDARFWPTWGPLHFAHRRAARLPKPRISLYALESAGSDRNQFEQTDGSFAPQGVRTAGIDVSIPIAPTMHFVGTLAPDFSNVEVDQQTIAPQEFRRNLNEYRPFFAQGASFINNDAGGSNIETFYSPGIGAFDRGAKVEGTYGLQQLGVLSFRGYNQLTGDTIDDTAFGIKHALPDRSFLWWANGVLAHHSIAGSDATVQMGTGGRNPRTGFVWAVDHSFERGTWLPNGIAHASNAFVDVHKPNYEVNLGYQDISPTYDPIDGFLNDADVRGLNAFTFLSGPTKGLRHLGVFLNADRYLDASGAVHQADFGLGLNVTTKFGLSLNGLGPNISELRSYDVFAGPGCSGPIIGTTGFGGFPCYAGGDTQQYNAMVLPVGYLDGSSTPTDGTLSWGSFGSAYLHQYSLVTSRPLGRLFTLSLEYDGTFERDLLMGTPNSQWLRRVTIGASLTRRSNLTASLRSINGYGGFATQVGTNIAFAYHRTFPHGDLYLNYGTPAAGTTLHRFIVKYVFRVSGEAGS</sequence>
<dbReference type="AlphaFoldDB" id="E6PDZ9"/>